<feature type="domain" description="Rhodopsin" evidence="8">
    <location>
        <begin position="24"/>
        <end position="262"/>
    </location>
</feature>
<dbReference type="InterPro" id="IPR049326">
    <property type="entry name" value="Rhodopsin_dom_fungi"/>
</dbReference>
<proteinExistence type="inferred from homology"/>
<gene>
    <name evidence="9" type="ORF">PAC_08929</name>
</gene>
<feature type="transmembrane region" description="Helical" evidence="7">
    <location>
        <begin position="225"/>
        <end position="245"/>
    </location>
</feature>
<reference evidence="9 10" key="1">
    <citation type="submission" date="2016-03" db="EMBL/GenBank/DDBJ databases">
        <authorList>
            <person name="Ploux O."/>
        </authorList>
    </citation>
    <scope>NUCLEOTIDE SEQUENCE [LARGE SCALE GENOMIC DNA]</scope>
    <source>
        <strain evidence="9 10">UAMH 11012</strain>
    </source>
</reference>
<dbReference type="OrthoDB" id="5378633at2759"/>
<dbReference type="PANTHER" id="PTHR33048:SF47">
    <property type="entry name" value="INTEGRAL MEMBRANE PROTEIN-RELATED"/>
    <property type="match status" value="1"/>
</dbReference>
<dbReference type="EMBL" id="FJOG01000013">
    <property type="protein sequence ID" value="CZR59037.1"/>
    <property type="molecule type" value="Genomic_DNA"/>
</dbReference>
<comment type="subcellular location">
    <subcellularLocation>
        <location evidence="1">Membrane</location>
        <topology evidence="1">Multi-pass membrane protein</topology>
    </subcellularLocation>
</comment>
<keyword evidence="2 7" id="KW-0812">Transmembrane</keyword>
<sequence>MSAVATVDSAYAFTAASYAIILTRTLLRRLKHEKYIPDDYLMFFSMLFAALSTACYPISVNTSLAAMPGLGLKTHKLTEEKIYYGTILTVHDDPKTLTPEQIQHVEYGSKWLLVGRPEITSCRSTDDCHELIYYGRLTARTKYRLAVYLAAGLLAVTWIMNTLTDLLECRPIWLYWHVVEVPPECAVGSQIVLGATNIVNDIIIMVIPLPLIFRAKLPLKTKLEISAVFFLWIFVIAITAIKMAITLKHLNLRTRMIWTQVWLWLSTIPDECLPSSTRSNAFLQWVTGNIGYSHNAMGLILTLTKTVAANAPVIHGLWSHAFLHIKKGRFGKEVCATPPEYNLTVRAATEDHESQDSPQELTRTSKGSLGLRASNIRNSIRKVNERIRSSFDDSHIEQQISILQETRTGRIEHSSEADPSDAFMGYGPVRNVGTVNTLIFSDSPSRTPRKGVTRFEKLRHHGGKD</sequence>
<keyword evidence="3 7" id="KW-1133">Transmembrane helix</keyword>
<evidence type="ECO:0000256" key="4">
    <source>
        <dbReference type="ARBA" id="ARBA00023136"/>
    </source>
</evidence>
<feature type="compositionally biased region" description="Basic and acidic residues" evidence="6">
    <location>
        <begin position="407"/>
        <end position="416"/>
    </location>
</feature>
<evidence type="ECO:0000256" key="5">
    <source>
        <dbReference type="ARBA" id="ARBA00038359"/>
    </source>
</evidence>
<evidence type="ECO:0000313" key="10">
    <source>
        <dbReference type="Proteomes" id="UP000184330"/>
    </source>
</evidence>
<evidence type="ECO:0000256" key="7">
    <source>
        <dbReference type="SAM" id="Phobius"/>
    </source>
</evidence>
<dbReference type="STRING" id="576137.A0A1L7X1Y1"/>
<feature type="compositionally biased region" description="Polar residues" evidence="6">
    <location>
        <begin position="356"/>
        <end position="367"/>
    </location>
</feature>
<feature type="region of interest" description="Disordered" evidence="6">
    <location>
        <begin position="403"/>
        <end position="425"/>
    </location>
</feature>
<keyword evidence="10" id="KW-1185">Reference proteome</keyword>
<dbReference type="Pfam" id="PF20684">
    <property type="entry name" value="Fung_rhodopsin"/>
    <property type="match status" value="1"/>
</dbReference>
<feature type="region of interest" description="Disordered" evidence="6">
    <location>
        <begin position="348"/>
        <end position="368"/>
    </location>
</feature>
<protein>
    <recommendedName>
        <fullName evidence="8">Rhodopsin domain-containing protein</fullName>
    </recommendedName>
</protein>
<evidence type="ECO:0000313" key="9">
    <source>
        <dbReference type="EMBL" id="CZR59037.1"/>
    </source>
</evidence>
<feature type="transmembrane region" description="Helical" evidence="7">
    <location>
        <begin position="187"/>
        <end position="213"/>
    </location>
</feature>
<keyword evidence="4 7" id="KW-0472">Membrane</keyword>
<evidence type="ECO:0000256" key="3">
    <source>
        <dbReference type="ARBA" id="ARBA00022989"/>
    </source>
</evidence>
<name>A0A1L7X1Y1_9HELO</name>
<feature type="transmembrane region" description="Helical" evidence="7">
    <location>
        <begin position="145"/>
        <end position="167"/>
    </location>
</feature>
<dbReference type="PANTHER" id="PTHR33048">
    <property type="entry name" value="PTH11-LIKE INTEGRAL MEMBRANE PROTEIN (AFU_ORTHOLOGUE AFUA_5G11245)"/>
    <property type="match status" value="1"/>
</dbReference>
<evidence type="ECO:0000256" key="2">
    <source>
        <dbReference type="ARBA" id="ARBA00022692"/>
    </source>
</evidence>
<dbReference type="AlphaFoldDB" id="A0A1L7X1Y1"/>
<dbReference type="InterPro" id="IPR052337">
    <property type="entry name" value="SAT4-like"/>
</dbReference>
<dbReference type="Proteomes" id="UP000184330">
    <property type="component" value="Unassembled WGS sequence"/>
</dbReference>
<organism evidence="9 10">
    <name type="scientific">Phialocephala subalpina</name>
    <dbReference type="NCBI Taxonomy" id="576137"/>
    <lineage>
        <taxon>Eukaryota</taxon>
        <taxon>Fungi</taxon>
        <taxon>Dikarya</taxon>
        <taxon>Ascomycota</taxon>
        <taxon>Pezizomycotina</taxon>
        <taxon>Leotiomycetes</taxon>
        <taxon>Helotiales</taxon>
        <taxon>Mollisiaceae</taxon>
        <taxon>Phialocephala</taxon>
        <taxon>Phialocephala fortinii species complex</taxon>
    </lineage>
</organism>
<evidence type="ECO:0000256" key="1">
    <source>
        <dbReference type="ARBA" id="ARBA00004141"/>
    </source>
</evidence>
<accession>A0A1L7X1Y1</accession>
<evidence type="ECO:0000259" key="8">
    <source>
        <dbReference type="Pfam" id="PF20684"/>
    </source>
</evidence>
<comment type="similarity">
    <text evidence="5">Belongs to the SAT4 family.</text>
</comment>
<evidence type="ECO:0000256" key="6">
    <source>
        <dbReference type="SAM" id="MobiDB-lite"/>
    </source>
</evidence>
<dbReference type="GO" id="GO:0016020">
    <property type="term" value="C:membrane"/>
    <property type="evidence" value="ECO:0007669"/>
    <property type="project" value="UniProtKB-SubCell"/>
</dbReference>
<feature type="transmembrane region" description="Helical" evidence="7">
    <location>
        <begin position="40"/>
        <end position="58"/>
    </location>
</feature>